<gene>
    <name evidence="1" type="ORF">KDA_19730</name>
</gene>
<proteinExistence type="predicted"/>
<evidence type="ECO:0000313" key="2">
    <source>
        <dbReference type="Proteomes" id="UP000287171"/>
    </source>
</evidence>
<protein>
    <submittedName>
        <fullName evidence="1">Uncharacterized protein</fullName>
    </submittedName>
</protein>
<comment type="caution">
    <text evidence="1">The sequence shown here is derived from an EMBL/GenBank/DDBJ whole genome shotgun (WGS) entry which is preliminary data.</text>
</comment>
<name>A0A402B567_9CHLR</name>
<keyword evidence="2" id="KW-1185">Reference proteome</keyword>
<dbReference type="EMBL" id="BIFT01000001">
    <property type="protein sequence ID" value="GCE26489.1"/>
    <property type="molecule type" value="Genomic_DNA"/>
</dbReference>
<sequence length="57" mass="6642">MFLLEFAKSRVYSYSDPHLYSILWTYITRVGLKVYAQIYETTEGVIPIVLLVTIRIG</sequence>
<reference evidence="2" key="1">
    <citation type="submission" date="2018-12" db="EMBL/GenBank/DDBJ databases">
        <title>Tengunoibacter tsumagoiensis gen. nov., sp. nov., Dictyobacter kobayashii sp. nov., D. alpinus sp. nov., and D. joshuensis sp. nov. and description of Dictyobacteraceae fam. nov. within the order Ktedonobacterales isolated from Tengu-no-mugimeshi.</title>
        <authorList>
            <person name="Wang C.M."/>
            <person name="Zheng Y."/>
            <person name="Sakai Y."/>
            <person name="Toyoda A."/>
            <person name="Minakuchi Y."/>
            <person name="Abe K."/>
            <person name="Yokota A."/>
            <person name="Yabe S."/>
        </authorList>
    </citation>
    <scope>NUCLEOTIDE SEQUENCE [LARGE SCALE GENOMIC DNA]</scope>
    <source>
        <strain evidence="2">Uno16</strain>
    </source>
</reference>
<dbReference type="AlphaFoldDB" id="A0A402B567"/>
<evidence type="ECO:0000313" key="1">
    <source>
        <dbReference type="EMBL" id="GCE26489.1"/>
    </source>
</evidence>
<dbReference type="Proteomes" id="UP000287171">
    <property type="component" value="Unassembled WGS sequence"/>
</dbReference>
<accession>A0A402B567</accession>
<organism evidence="1 2">
    <name type="scientific">Dictyobacter alpinus</name>
    <dbReference type="NCBI Taxonomy" id="2014873"/>
    <lineage>
        <taxon>Bacteria</taxon>
        <taxon>Bacillati</taxon>
        <taxon>Chloroflexota</taxon>
        <taxon>Ktedonobacteria</taxon>
        <taxon>Ktedonobacterales</taxon>
        <taxon>Dictyobacteraceae</taxon>
        <taxon>Dictyobacter</taxon>
    </lineage>
</organism>